<protein>
    <recommendedName>
        <fullName evidence="1">DUF7768 domain-containing protein</fullName>
    </recommendedName>
</protein>
<gene>
    <name evidence="2" type="ORF">LCGC14_1471520</name>
</gene>
<feature type="domain" description="DUF7768" evidence="1">
    <location>
        <begin position="2"/>
        <end position="101"/>
    </location>
</feature>
<organism evidence="2">
    <name type="scientific">marine sediment metagenome</name>
    <dbReference type="NCBI Taxonomy" id="412755"/>
    <lineage>
        <taxon>unclassified sequences</taxon>
        <taxon>metagenomes</taxon>
        <taxon>ecological metagenomes</taxon>
    </lineage>
</organism>
<evidence type="ECO:0000259" key="1">
    <source>
        <dbReference type="Pfam" id="PF24963"/>
    </source>
</evidence>
<accession>A0A0F9LSP9</accession>
<dbReference type="EMBL" id="LAZR01010356">
    <property type="protein sequence ID" value="KKM67395.1"/>
    <property type="molecule type" value="Genomic_DNA"/>
</dbReference>
<dbReference type="Gene3D" id="3.40.50.10400">
    <property type="entry name" value="Hypothetical protein PA1492"/>
    <property type="match status" value="1"/>
</dbReference>
<reference evidence="2" key="1">
    <citation type="journal article" date="2015" name="Nature">
        <title>Complex archaea that bridge the gap between prokaryotes and eukaryotes.</title>
        <authorList>
            <person name="Spang A."/>
            <person name="Saw J.H."/>
            <person name="Jorgensen S.L."/>
            <person name="Zaremba-Niedzwiedzka K."/>
            <person name="Martijn J."/>
            <person name="Lind A.E."/>
            <person name="van Eijk R."/>
            <person name="Schleper C."/>
            <person name="Guy L."/>
            <person name="Ettema T.J."/>
        </authorList>
    </citation>
    <scope>NUCLEOTIDE SEQUENCE</scope>
</reference>
<proteinExistence type="predicted"/>
<dbReference type="InterPro" id="IPR056670">
    <property type="entry name" value="DUF7768"/>
</dbReference>
<sequence>MKIAYIAHPISGDVEGNIKKIIVIVRLINLTEENVVPFVPYLADLYALNDNDPKERARGIKNDITLFINGAIDELRLYGSTISEGMTNEINLARSLNIPIVPMTIETKLELKEMLL</sequence>
<evidence type="ECO:0000313" key="2">
    <source>
        <dbReference type="EMBL" id="KKM67395.1"/>
    </source>
</evidence>
<name>A0A0F9LSP9_9ZZZZ</name>
<dbReference type="AlphaFoldDB" id="A0A0F9LSP9"/>
<dbReference type="Pfam" id="PF24963">
    <property type="entry name" value="DUF7768"/>
    <property type="match status" value="1"/>
</dbReference>
<comment type="caution">
    <text evidence="2">The sequence shown here is derived from an EMBL/GenBank/DDBJ whole genome shotgun (WGS) entry which is preliminary data.</text>
</comment>